<organism evidence="1 2">
    <name type="scientific">Blautia luti</name>
    <dbReference type="NCBI Taxonomy" id="89014"/>
    <lineage>
        <taxon>Bacteria</taxon>
        <taxon>Bacillati</taxon>
        <taxon>Bacillota</taxon>
        <taxon>Clostridia</taxon>
        <taxon>Lachnospirales</taxon>
        <taxon>Lachnospiraceae</taxon>
        <taxon>Blautia</taxon>
    </lineage>
</organism>
<proteinExistence type="predicted"/>
<sequence>MTTTKKKRRKKSVKKLKYSNKKLNFVHIATLAGIILILLVIVLAARGCGKISHRTPEGVVEGYIKAAAAGKNKKMQSCYSADKLSDEAKTEISSTIKYFQAHGVKDVNIDSCGSISENKNYSYVYIRYNLVLENEQEYPCISTYLVKVQDKKYYLYAPSEISDKISQQAAKDYQKFMTTKTYTDYTKAYEVFLKKNPGYEDKIAGKLNG</sequence>
<dbReference type="EMBL" id="CABHNW010000005">
    <property type="protein sequence ID" value="VUX30052.1"/>
    <property type="molecule type" value="Genomic_DNA"/>
</dbReference>
<dbReference type="RefSeq" id="WP_021651690.1">
    <property type="nucleotide sequence ID" value="NZ_CABHMX010000006.1"/>
</dbReference>
<protein>
    <submittedName>
        <fullName evidence="1">Uncharacterized protein</fullName>
    </submittedName>
</protein>
<reference evidence="1 2" key="1">
    <citation type="submission" date="2019-07" db="EMBL/GenBank/DDBJ databases">
        <authorList>
            <person name="Hibberd C M."/>
            <person name="Gehrig L. J."/>
            <person name="Chang H.-W."/>
            <person name="Venkatesh S."/>
        </authorList>
    </citation>
    <scope>NUCLEOTIDE SEQUENCE [LARGE SCALE GENOMIC DNA]</scope>
    <source>
        <strain evidence="1">Blautia_luti_SSTS_Bg7063</strain>
    </source>
</reference>
<dbReference type="Proteomes" id="UP000408482">
    <property type="component" value="Unassembled WGS sequence"/>
</dbReference>
<evidence type="ECO:0000313" key="1">
    <source>
        <dbReference type="EMBL" id="VUX30052.1"/>
    </source>
</evidence>
<evidence type="ECO:0000313" key="2">
    <source>
        <dbReference type="Proteomes" id="UP000408482"/>
    </source>
</evidence>
<accession>A0A564VDS6</accession>
<name>A0A564VDS6_9FIRM</name>
<gene>
    <name evidence="1" type="ORF">RSSSTS7063_02046</name>
</gene>
<dbReference type="AlphaFoldDB" id="A0A564VDS6"/>
<keyword evidence="2" id="KW-1185">Reference proteome</keyword>